<dbReference type="InterPro" id="IPR002826">
    <property type="entry name" value="MptE-like"/>
</dbReference>
<dbReference type="PANTHER" id="PTHR41786">
    <property type="entry name" value="MOTILITY ACCESSORY FACTOR MAF"/>
    <property type="match status" value="1"/>
</dbReference>
<dbReference type="Proteomes" id="UP001479520">
    <property type="component" value="Chromosome"/>
</dbReference>
<dbReference type="EMBL" id="CP151406">
    <property type="protein sequence ID" value="WZJ21148.1"/>
    <property type="molecule type" value="Genomic_DNA"/>
</dbReference>
<dbReference type="PANTHER" id="PTHR41786:SF1">
    <property type="entry name" value="6-HYDROXYMETHYLPTERIN DIPHOSPHOKINASE MPTE-LIKE DOMAIN-CONTAINING PROTEIN"/>
    <property type="match status" value="1"/>
</dbReference>
<evidence type="ECO:0000259" key="1">
    <source>
        <dbReference type="Pfam" id="PF01973"/>
    </source>
</evidence>
<name>A0ABZ2XG67_9RHOO</name>
<proteinExistence type="predicted"/>
<dbReference type="RefSeq" id="WP_341743510.1">
    <property type="nucleotide sequence ID" value="NZ_CP151406.1"/>
</dbReference>
<evidence type="ECO:0000313" key="3">
    <source>
        <dbReference type="Proteomes" id="UP001479520"/>
    </source>
</evidence>
<protein>
    <submittedName>
        <fullName evidence="2">6-hydroxymethylpterin diphosphokinase MptE-like protein</fullName>
    </submittedName>
</protein>
<dbReference type="Pfam" id="PF01973">
    <property type="entry name" value="MptE-like"/>
    <property type="match status" value="1"/>
</dbReference>
<evidence type="ECO:0000313" key="2">
    <source>
        <dbReference type="EMBL" id="WZJ21148.1"/>
    </source>
</evidence>
<reference evidence="2 3" key="1">
    <citation type="submission" date="2024-04" db="EMBL/GenBank/DDBJ databases">
        <title>Dissimilatory iodate-reducing microorganisms contribute to the enrichment of iodine in groundwater.</title>
        <authorList>
            <person name="Jiang Z."/>
        </authorList>
    </citation>
    <scope>NUCLEOTIDE SEQUENCE [LARGE SCALE GENOMIC DNA]</scope>
    <source>
        <strain evidence="2 3">NCP973</strain>
    </source>
</reference>
<sequence>MEGEEKIFSENLAVLAKRWPSLAQMVLAQDIGSLAVDLRKGIESTITINGIQLSSRHDRIGEARLQAESLQGSCPFVYLYGPGLGELPRAFLKRSDVQKLEVRILNEKIFALVMHLVDQTDWLGSPRVSLAMAGDDRNIFLPFFASPPELTLASDTNAKIRDRLVCQMTAPFMNKDFLPNDLNLLARVESNRTLLASDGDVSEFFNSRPGDEAWVIATGPSLERHFEQICASRNQGSAPFLIAVDSALVPLHKHGIRPDIVVSIDKLMNAHILPPDISDGLPLVYFPLLEPALLEAWKGPRYAAYSTNPLYSKLKRDVPKGELFVGGSVLHAAVDLAVKMGVRRLVLFGADFSYVEGKFHADWDPGEIAPDMEPLEWVLNGHGKRVGTQTNLRNYLCALEDYVALHPDVIFLNTCRDGAWIAGTDYHPELVA</sequence>
<keyword evidence="3" id="KW-1185">Reference proteome</keyword>
<organism evidence="2 3">
    <name type="scientific">Azonexus hydrophilus</name>
    <dbReference type="NCBI Taxonomy" id="418702"/>
    <lineage>
        <taxon>Bacteria</taxon>
        <taxon>Pseudomonadati</taxon>
        <taxon>Pseudomonadota</taxon>
        <taxon>Betaproteobacteria</taxon>
        <taxon>Rhodocyclales</taxon>
        <taxon>Azonexaceae</taxon>
        <taxon>Azonexus</taxon>
    </lineage>
</organism>
<gene>
    <name evidence="2" type="ORF">AADV58_14520</name>
</gene>
<feature type="domain" description="6-hydroxymethylpterin diphosphokinase MptE-like" evidence="1">
    <location>
        <begin position="199"/>
        <end position="356"/>
    </location>
</feature>
<accession>A0ABZ2XG67</accession>